<dbReference type="GeneID" id="17253186"/>
<accession>A0A0D3I7T4</accession>
<dbReference type="SMART" id="SM00054">
    <property type="entry name" value="EFh"/>
    <property type="match status" value="3"/>
</dbReference>
<evidence type="ECO:0000313" key="3">
    <source>
        <dbReference type="EnsemblProtists" id="EOD07319"/>
    </source>
</evidence>
<feature type="domain" description="EF-hand" evidence="2">
    <location>
        <begin position="158"/>
        <end position="193"/>
    </location>
</feature>
<evidence type="ECO:0000259" key="2">
    <source>
        <dbReference type="PROSITE" id="PS50222"/>
    </source>
</evidence>
<reference evidence="4" key="1">
    <citation type="journal article" date="2013" name="Nature">
        <title>Pan genome of the phytoplankton Emiliania underpins its global distribution.</title>
        <authorList>
            <person name="Read B.A."/>
            <person name="Kegel J."/>
            <person name="Klute M.J."/>
            <person name="Kuo A."/>
            <person name="Lefebvre S.C."/>
            <person name="Maumus F."/>
            <person name="Mayer C."/>
            <person name="Miller J."/>
            <person name="Monier A."/>
            <person name="Salamov A."/>
            <person name="Young J."/>
            <person name="Aguilar M."/>
            <person name="Claverie J.M."/>
            <person name="Frickenhaus S."/>
            <person name="Gonzalez K."/>
            <person name="Herman E.K."/>
            <person name="Lin Y.C."/>
            <person name="Napier J."/>
            <person name="Ogata H."/>
            <person name="Sarno A.F."/>
            <person name="Shmutz J."/>
            <person name="Schroeder D."/>
            <person name="de Vargas C."/>
            <person name="Verret F."/>
            <person name="von Dassow P."/>
            <person name="Valentin K."/>
            <person name="Van de Peer Y."/>
            <person name="Wheeler G."/>
            <person name="Dacks J.B."/>
            <person name="Delwiche C.F."/>
            <person name="Dyhrman S.T."/>
            <person name="Glockner G."/>
            <person name="John U."/>
            <person name="Richards T."/>
            <person name="Worden A.Z."/>
            <person name="Zhang X."/>
            <person name="Grigoriev I.V."/>
            <person name="Allen A.E."/>
            <person name="Bidle K."/>
            <person name="Borodovsky M."/>
            <person name="Bowler C."/>
            <person name="Brownlee C."/>
            <person name="Cock J.M."/>
            <person name="Elias M."/>
            <person name="Gladyshev V.N."/>
            <person name="Groth M."/>
            <person name="Guda C."/>
            <person name="Hadaegh A."/>
            <person name="Iglesias-Rodriguez M.D."/>
            <person name="Jenkins J."/>
            <person name="Jones B.M."/>
            <person name="Lawson T."/>
            <person name="Leese F."/>
            <person name="Lindquist E."/>
            <person name="Lobanov A."/>
            <person name="Lomsadze A."/>
            <person name="Malik S.B."/>
            <person name="Marsh M.E."/>
            <person name="Mackinder L."/>
            <person name="Mock T."/>
            <person name="Mueller-Roeber B."/>
            <person name="Pagarete A."/>
            <person name="Parker M."/>
            <person name="Probert I."/>
            <person name="Quesneville H."/>
            <person name="Raines C."/>
            <person name="Rensing S.A."/>
            <person name="Riano-Pachon D.M."/>
            <person name="Richier S."/>
            <person name="Rokitta S."/>
            <person name="Shiraiwa Y."/>
            <person name="Soanes D.M."/>
            <person name="van der Giezen M."/>
            <person name="Wahlund T.M."/>
            <person name="Williams B."/>
            <person name="Wilson W."/>
            <person name="Wolfe G."/>
            <person name="Wurch L.L."/>
        </authorList>
    </citation>
    <scope>NUCLEOTIDE SEQUENCE</scope>
</reference>
<dbReference type="Pfam" id="PF13202">
    <property type="entry name" value="EF-hand_5"/>
    <property type="match status" value="1"/>
</dbReference>
<sequence>MALSGLMSRSSARSARFASSLVRASPPLRPATVVAAMMPRRSLSSLTSEDVERLGAKGLNDPKLKELFEGMCVPGETSIPTDALAKRLAGSDGSSFYTNAGALVELLMTWTAKKMDTNSDGVVSFDEFKSAVRQTEADLLETSFFSTKALEMLGIDSFDEDALRAAFDASDSDRSGGLDPSEVRALLLKVSPQLADSPALETMLTRVMERLDTDPSDGVITFNEFKATFALYQHDLGWWKDGAVLGVWKPF</sequence>
<keyword evidence="4" id="KW-1185">Reference proteome</keyword>
<dbReference type="GO" id="GO:0005509">
    <property type="term" value="F:calcium ion binding"/>
    <property type="evidence" value="ECO:0007669"/>
    <property type="project" value="InterPro"/>
</dbReference>
<dbReference type="HOGENOM" id="CLU_1108764_0_0_1"/>
<dbReference type="PROSITE" id="PS50222">
    <property type="entry name" value="EF_HAND_2"/>
    <property type="match status" value="2"/>
</dbReference>
<proteinExistence type="predicted"/>
<dbReference type="EnsemblProtists" id="EOD07319">
    <property type="protein sequence ID" value="EOD07319"/>
    <property type="gene ID" value="EMIHUDRAFT_198755"/>
</dbReference>
<protein>
    <recommendedName>
        <fullName evidence="2">EF-hand domain-containing protein</fullName>
    </recommendedName>
</protein>
<dbReference type="PROSITE" id="PS00018">
    <property type="entry name" value="EF_HAND_1"/>
    <property type="match status" value="1"/>
</dbReference>
<organism evidence="3 4">
    <name type="scientific">Emiliania huxleyi (strain CCMP1516)</name>
    <dbReference type="NCBI Taxonomy" id="280463"/>
    <lineage>
        <taxon>Eukaryota</taxon>
        <taxon>Haptista</taxon>
        <taxon>Haptophyta</taxon>
        <taxon>Prymnesiophyceae</taxon>
        <taxon>Isochrysidales</taxon>
        <taxon>Noelaerhabdaceae</taxon>
        <taxon>Emiliania</taxon>
    </lineage>
</organism>
<dbReference type="InterPro" id="IPR018247">
    <property type="entry name" value="EF_Hand_1_Ca_BS"/>
</dbReference>
<dbReference type="InterPro" id="IPR002048">
    <property type="entry name" value="EF_hand_dom"/>
</dbReference>
<reference evidence="3" key="2">
    <citation type="submission" date="2024-10" db="UniProtKB">
        <authorList>
            <consortium name="EnsemblProtists"/>
        </authorList>
    </citation>
    <scope>IDENTIFICATION</scope>
</reference>
<dbReference type="Proteomes" id="UP000013827">
    <property type="component" value="Unassembled WGS sequence"/>
</dbReference>
<evidence type="ECO:0000313" key="4">
    <source>
        <dbReference type="Proteomes" id="UP000013827"/>
    </source>
</evidence>
<dbReference type="SUPFAM" id="SSF47473">
    <property type="entry name" value="EF-hand"/>
    <property type="match status" value="1"/>
</dbReference>
<dbReference type="Gene3D" id="1.10.238.10">
    <property type="entry name" value="EF-hand"/>
    <property type="match status" value="1"/>
</dbReference>
<dbReference type="AlphaFoldDB" id="A0A0D3I7T4"/>
<dbReference type="Pfam" id="PF13499">
    <property type="entry name" value="EF-hand_7"/>
    <property type="match status" value="1"/>
</dbReference>
<name>A0A0D3I7T4_EMIH1</name>
<dbReference type="RefSeq" id="XP_005759748.1">
    <property type="nucleotide sequence ID" value="XM_005759691.1"/>
</dbReference>
<dbReference type="InterPro" id="IPR011992">
    <property type="entry name" value="EF-hand-dom_pair"/>
</dbReference>
<evidence type="ECO:0000256" key="1">
    <source>
        <dbReference type="ARBA" id="ARBA00022837"/>
    </source>
</evidence>
<dbReference type="KEGG" id="ehx:EMIHUDRAFT_198755"/>
<dbReference type="PaxDb" id="2903-EOD07319"/>
<feature type="domain" description="EF-hand" evidence="2">
    <location>
        <begin position="113"/>
        <end position="138"/>
    </location>
</feature>
<keyword evidence="1" id="KW-0106">Calcium</keyword>